<dbReference type="RefSeq" id="WP_422919197.1">
    <property type="nucleotide sequence ID" value="NZ_JAMZEJ010000003.1"/>
</dbReference>
<dbReference type="EMBL" id="JAMZEJ010000003">
    <property type="protein sequence ID" value="MCQ8240483.1"/>
    <property type="molecule type" value="Genomic_DNA"/>
</dbReference>
<accession>A0ABT1VVW2</accession>
<dbReference type="InterPro" id="IPR000477">
    <property type="entry name" value="RT_dom"/>
</dbReference>
<dbReference type="NCBIfam" id="NF041747">
    <property type="entry name" value="Drt3a"/>
    <property type="match status" value="1"/>
</dbReference>
<proteinExistence type="predicted"/>
<reference evidence="2 3" key="1">
    <citation type="submission" date="2022-06" db="EMBL/GenBank/DDBJ databases">
        <title>Rhizosaccharibacter gen. nov. sp. nov. KSS12, endophytic bacteria isolated from sugarcane.</title>
        <authorList>
            <person name="Pitiwittayakul N."/>
        </authorList>
    </citation>
    <scope>NUCLEOTIDE SEQUENCE [LARGE SCALE GENOMIC DNA]</scope>
    <source>
        <strain evidence="2 3">KSS12</strain>
    </source>
</reference>
<evidence type="ECO:0000313" key="2">
    <source>
        <dbReference type="EMBL" id="MCQ8240483.1"/>
    </source>
</evidence>
<protein>
    <submittedName>
        <fullName evidence="2">RNA-directed DNA polymerase</fullName>
    </submittedName>
</protein>
<keyword evidence="2" id="KW-0548">Nucleotidyltransferase</keyword>
<comment type="caution">
    <text evidence="2">The sequence shown here is derived from an EMBL/GenBank/DDBJ whole genome shotgun (WGS) entry which is preliminary data.</text>
</comment>
<dbReference type="Proteomes" id="UP001524547">
    <property type="component" value="Unassembled WGS sequence"/>
</dbReference>
<gene>
    <name evidence="2" type="ORF">NFI88_06445</name>
</gene>
<organism evidence="2 3">
    <name type="scientific">Rhizosaccharibacter radicis</name>
    <dbReference type="NCBI Taxonomy" id="2782605"/>
    <lineage>
        <taxon>Bacteria</taxon>
        <taxon>Pseudomonadati</taxon>
        <taxon>Pseudomonadota</taxon>
        <taxon>Alphaproteobacteria</taxon>
        <taxon>Acetobacterales</taxon>
        <taxon>Acetobacteraceae</taxon>
        <taxon>Rhizosaccharibacter</taxon>
    </lineage>
</organism>
<sequence length="411" mass="47153">MLDTTIHPKSLERQLRRSDFARRTPQEDILFKEAILAEAMQIAADGFDIAHLQVSQIHGKPVYQHAKLSQALLIRHASQNIRKLTGVKQSDRQSIIKSLISLLREGVAFTVMKIDIKSFYESISTAHVLDSLRNDPAFSRQSVFVLDSFFDALRRRGIQGLPRGIGLSATLAEFAMRNFDQNISNVAGVRFYSRYVDDAILVITDNANPAEIRALMKRYLPPNLDFNQKKTKNFDFERFNRTDTDRVEHVVEFLGYAISVGKITRKNQIFSRTVEVDISGKKVAKIKRRLAKALIEFNDGGSFDDLLDRVKILTSNYEFTDNDSGQKRYSGLRYSYPHINAEASRSLTTLDKFFVHAIVSKKTSNRLRPNLSEDQLKKLLGFRFMRGYNHNVFFSFNIKRFEKLVGCWSHA</sequence>
<feature type="domain" description="Reverse transcriptase" evidence="1">
    <location>
        <begin position="1"/>
        <end position="258"/>
    </location>
</feature>
<evidence type="ECO:0000313" key="3">
    <source>
        <dbReference type="Proteomes" id="UP001524547"/>
    </source>
</evidence>
<dbReference type="GO" id="GO:0003964">
    <property type="term" value="F:RNA-directed DNA polymerase activity"/>
    <property type="evidence" value="ECO:0007669"/>
    <property type="project" value="UniProtKB-KW"/>
</dbReference>
<keyword evidence="3" id="KW-1185">Reference proteome</keyword>
<keyword evidence="2" id="KW-0808">Transferase</keyword>
<evidence type="ECO:0000259" key="1">
    <source>
        <dbReference type="PROSITE" id="PS50878"/>
    </source>
</evidence>
<dbReference type="PROSITE" id="PS50878">
    <property type="entry name" value="RT_POL"/>
    <property type="match status" value="1"/>
</dbReference>
<name>A0ABT1VVW2_9PROT</name>
<dbReference type="Pfam" id="PF00078">
    <property type="entry name" value="RVT_1"/>
    <property type="match status" value="1"/>
</dbReference>
<keyword evidence="2" id="KW-0695">RNA-directed DNA polymerase</keyword>
<dbReference type="CDD" id="cd01646">
    <property type="entry name" value="RT_Bac_retron_I"/>
    <property type="match status" value="1"/>
</dbReference>